<name>A0A411WZM6_9BURK</name>
<evidence type="ECO:0000259" key="1">
    <source>
        <dbReference type="Pfam" id="PF01814"/>
    </source>
</evidence>
<dbReference type="Gene3D" id="1.20.120.520">
    <property type="entry name" value="nmb1532 protein domain like"/>
    <property type="match status" value="1"/>
</dbReference>
<dbReference type="CDD" id="cd12108">
    <property type="entry name" value="Hr-like"/>
    <property type="match status" value="1"/>
</dbReference>
<reference evidence="2" key="1">
    <citation type="journal article" date="2014" name="Int. J. Syst. Evol. Microbiol.">
        <title>Complete genome sequence of Corynebacterium casei LMG S-19264T (=DSM 44701T), isolated from a smear-ripened cheese.</title>
        <authorList>
            <consortium name="US DOE Joint Genome Institute (JGI-PGF)"/>
            <person name="Walter F."/>
            <person name="Albersmeier A."/>
            <person name="Kalinowski J."/>
            <person name="Ruckert C."/>
        </authorList>
    </citation>
    <scope>NUCLEOTIDE SEQUENCE</scope>
    <source>
        <strain evidence="2">KCTC 12343</strain>
    </source>
</reference>
<reference evidence="2" key="3">
    <citation type="submission" date="2022-12" db="EMBL/GenBank/DDBJ databases">
        <authorList>
            <person name="Sun Q."/>
            <person name="Kim S."/>
        </authorList>
    </citation>
    <scope>NUCLEOTIDE SEQUENCE</scope>
    <source>
        <strain evidence="2">KCTC 12343</strain>
    </source>
</reference>
<dbReference type="Pfam" id="PF01814">
    <property type="entry name" value="Hemerythrin"/>
    <property type="match status" value="1"/>
</dbReference>
<dbReference type="AlphaFoldDB" id="A0A411WZM6"/>
<reference evidence="3 4" key="2">
    <citation type="submission" date="2019-02" db="EMBL/GenBank/DDBJ databases">
        <title>Draft Genome Sequences of Six Type Strains of the Genus Massilia.</title>
        <authorList>
            <person name="Miess H."/>
            <person name="Frediansyhah A."/>
            <person name="Gross H."/>
        </authorList>
    </citation>
    <scope>NUCLEOTIDE SEQUENCE [LARGE SCALE GENOMIC DNA]</scope>
    <source>
        <strain evidence="3 4">DSM 17472</strain>
    </source>
</reference>
<evidence type="ECO:0000313" key="2">
    <source>
        <dbReference type="EMBL" id="GGY60071.1"/>
    </source>
</evidence>
<proteinExistence type="predicted"/>
<sequence length="174" mass="19400">MSATAKPRDAVALLKQDHDEVKAMFKQYEELGDRAFASKQKLAEKICLELTKHAIAEEEIFYPAMRAGAEDADDMIDEATVEHASAKDLIAQIHAMDPHDDLYDAKVKVLGEYIEHHVKEEEQEMFKAAKEAANGKQLDLVALGEQIQARKDEIEEIPAMPVPGKVVYSNQPVA</sequence>
<dbReference type="InterPro" id="IPR012312">
    <property type="entry name" value="Hemerythrin-like"/>
</dbReference>
<accession>A0A411WZM6</accession>
<gene>
    <name evidence="3" type="ORF">EYF70_15860</name>
    <name evidence="2" type="ORF">GCM10007387_48280</name>
</gene>
<dbReference type="OrthoDB" id="5512987at2"/>
<dbReference type="EMBL" id="BMWV01000013">
    <property type="protein sequence ID" value="GGY60071.1"/>
    <property type="molecule type" value="Genomic_DNA"/>
</dbReference>
<dbReference type="Proteomes" id="UP000628442">
    <property type="component" value="Unassembled WGS sequence"/>
</dbReference>
<dbReference type="RefSeq" id="WP_131146276.1">
    <property type="nucleotide sequence ID" value="NZ_BMWV01000013.1"/>
</dbReference>
<organism evidence="2 5">
    <name type="scientific">Pseudoduganella albidiflava</name>
    <dbReference type="NCBI Taxonomy" id="321983"/>
    <lineage>
        <taxon>Bacteria</taxon>
        <taxon>Pseudomonadati</taxon>
        <taxon>Pseudomonadota</taxon>
        <taxon>Betaproteobacteria</taxon>
        <taxon>Burkholderiales</taxon>
        <taxon>Oxalobacteraceae</taxon>
        <taxon>Telluria group</taxon>
        <taxon>Pseudoduganella</taxon>
    </lineage>
</organism>
<dbReference type="Proteomes" id="UP000292307">
    <property type="component" value="Chromosome"/>
</dbReference>
<evidence type="ECO:0000313" key="4">
    <source>
        <dbReference type="Proteomes" id="UP000292307"/>
    </source>
</evidence>
<dbReference type="PANTHER" id="PTHR35585:SF1">
    <property type="entry name" value="HHE DOMAIN PROTEIN (AFU_ORTHOLOGUE AFUA_4G00730)"/>
    <property type="match status" value="1"/>
</dbReference>
<protein>
    <submittedName>
        <fullName evidence="2 3">Hemerythrin</fullName>
    </submittedName>
</protein>
<evidence type="ECO:0000313" key="3">
    <source>
        <dbReference type="EMBL" id="QBI02161.1"/>
    </source>
</evidence>
<dbReference type="PANTHER" id="PTHR35585">
    <property type="entry name" value="HHE DOMAIN PROTEIN (AFU_ORTHOLOGUE AFUA_4G00730)"/>
    <property type="match status" value="1"/>
</dbReference>
<keyword evidence="4" id="KW-1185">Reference proteome</keyword>
<dbReference type="EMBL" id="CP036401">
    <property type="protein sequence ID" value="QBI02161.1"/>
    <property type="molecule type" value="Genomic_DNA"/>
</dbReference>
<evidence type="ECO:0000313" key="5">
    <source>
        <dbReference type="Proteomes" id="UP000628442"/>
    </source>
</evidence>
<feature type="domain" description="Hemerythrin-like" evidence="1">
    <location>
        <begin position="10"/>
        <end position="128"/>
    </location>
</feature>